<dbReference type="Gene3D" id="3.20.20.60">
    <property type="entry name" value="Phosphoenolpyruvate-binding domains"/>
    <property type="match status" value="1"/>
</dbReference>
<dbReference type="EMBL" id="RXFQ01000004">
    <property type="protein sequence ID" value="RSZ39994.1"/>
    <property type="molecule type" value="Genomic_DNA"/>
</dbReference>
<keyword evidence="6" id="KW-1185">Reference proteome</keyword>
<dbReference type="Pfam" id="PF03328">
    <property type="entry name" value="HpcH_HpaI"/>
    <property type="match status" value="1"/>
</dbReference>
<name>A0ABY0A9M4_9BURK</name>
<accession>A0ABY0A9M4</accession>
<dbReference type="InterPro" id="IPR005000">
    <property type="entry name" value="Aldolase/citrate-lyase_domain"/>
</dbReference>
<gene>
    <name evidence="5" type="ORF">EJO66_07560</name>
</gene>
<evidence type="ECO:0000256" key="1">
    <source>
        <dbReference type="ARBA" id="ARBA00001946"/>
    </source>
</evidence>
<dbReference type="InterPro" id="IPR015813">
    <property type="entry name" value="Pyrv/PenolPyrv_kinase-like_dom"/>
</dbReference>
<comment type="cofactor">
    <cofactor evidence="1">
        <name>Mg(2+)</name>
        <dbReference type="ChEBI" id="CHEBI:18420"/>
    </cofactor>
</comment>
<dbReference type="Proteomes" id="UP000271137">
    <property type="component" value="Unassembled WGS sequence"/>
</dbReference>
<protein>
    <submittedName>
        <fullName evidence="5">CoA ester lyase</fullName>
    </submittedName>
</protein>
<dbReference type="PANTHER" id="PTHR32308:SF10">
    <property type="entry name" value="CITRATE LYASE SUBUNIT BETA"/>
    <property type="match status" value="1"/>
</dbReference>
<feature type="domain" description="HpcH/HpaI aldolase/citrate lyase" evidence="4">
    <location>
        <begin position="10"/>
        <end position="224"/>
    </location>
</feature>
<evidence type="ECO:0000256" key="2">
    <source>
        <dbReference type="ARBA" id="ARBA00022723"/>
    </source>
</evidence>
<reference evidence="5 6" key="1">
    <citation type="submission" date="2018-12" db="EMBL/GenBank/DDBJ databases">
        <title>The genome sequences of strain 502.</title>
        <authorList>
            <person name="Gao J."/>
            <person name="Sun J."/>
        </authorList>
    </citation>
    <scope>NUCLEOTIDE SEQUENCE [LARGE SCALE GENOMIC DNA]</scope>
    <source>
        <strain evidence="5 6">502</strain>
    </source>
</reference>
<dbReference type="SUPFAM" id="SSF51621">
    <property type="entry name" value="Phosphoenolpyruvate/pyruvate domain"/>
    <property type="match status" value="1"/>
</dbReference>
<dbReference type="PANTHER" id="PTHR32308">
    <property type="entry name" value="LYASE BETA SUBUNIT, PUTATIVE (AFU_ORTHOLOGUE AFUA_4G13030)-RELATED"/>
    <property type="match status" value="1"/>
</dbReference>
<sequence length="295" mass="30569">MSAAALALARAFLFVPADRPERHARALVTGAGAVIVDLEDAVAPERKAAAREGLAASFAALPGADRQRLLVRINAAGTPWHEDDRVAVAGLVLQGLAEGVVLPKAEKAGDLRLLAEAIGPRGVLVPLVESAAGLAAADELAAAPQVLRLAFGNLDFQADVGLACDADEAELVPVRLVLLLASRRAGLPAPIDGVTADWRDTQRLAADTARARRGGFGAKLCIHPDQVAPVQAALGPSDGELAWARRVIEAVRSAGGGVVSLDGRMVDAPVVRLAERLVALAAEQDRHPTTQETSK</sequence>
<dbReference type="InterPro" id="IPR011206">
    <property type="entry name" value="Citrate_lyase_beta/mcl1/mcl2"/>
</dbReference>
<dbReference type="PIRSF" id="PIRSF015582">
    <property type="entry name" value="Cit_lyase_B"/>
    <property type="match status" value="1"/>
</dbReference>
<evidence type="ECO:0000313" key="6">
    <source>
        <dbReference type="Proteomes" id="UP000271137"/>
    </source>
</evidence>
<organism evidence="5 6">
    <name type="scientific">Variovorax beijingensis</name>
    <dbReference type="NCBI Taxonomy" id="2496117"/>
    <lineage>
        <taxon>Bacteria</taxon>
        <taxon>Pseudomonadati</taxon>
        <taxon>Pseudomonadota</taxon>
        <taxon>Betaproteobacteria</taxon>
        <taxon>Burkholderiales</taxon>
        <taxon>Comamonadaceae</taxon>
        <taxon>Variovorax</taxon>
    </lineage>
</organism>
<keyword evidence="2" id="KW-0479">Metal-binding</keyword>
<keyword evidence="3" id="KW-0460">Magnesium</keyword>
<evidence type="ECO:0000256" key="3">
    <source>
        <dbReference type="ARBA" id="ARBA00022842"/>
    </source>
</evidence>
<dbReference type="RefSeq" id="WP_125964868.1">
    <property type="nucleotide sequence ID" value="NZ_RXFQ01000004.1"/>
</dbReference>
<proteinExistence type="predicted"/>
<comment type="caution">
    <text evidence="5">The sequence shown here is derived from an EMBL/GenBank/DDBJ whole genome shotgun (WGS) entry which is preliminary data.</text>
</comment>
<dbReference type="InterPro" id="IPR040442">
    <property type="entry name" value="Pyrv_kinase-like_dom_sf"/>
</dbReference>
<evidence type="ECO:0000259" key="4">
    <source>
        <dbReference type="Pfam" id="PF03328"/>
    </source>
</evidence>
<evidence type="ECO:0000313" key="5">
    <source>
        <dbReference type="EMBL" id="RSZ39994.1"/>
    </source>
</evidence>
<dbReference type="GO" id="GO:0016829">
    <property type="term" value="F:lyase activity"/>
    <property type="evidence" value="ECO:0007669"/>
    <property type="project" value="UniProtKB-KW"/>
</dbReference>
<keyword evidence="5" id="KW-0456">Lyase</keyword>